<sequence>MQMYDSRDGVSVWRWRSIAPRVRILKNVLLLTLCVATAVGATLTPLLTFLASAAELKVIAPVSLLGFYCAAAASHLSGRAFFRLCRHKIALVMGVFPIFFLVVATSFPHQITLILAPVLVGSMQGPLWTASFGYLIGMAKQLGYYTNQTELGMVPALLGFINGCIALGAFFGYSLTAGAFMALEMVENRSTSAWAPYDWAE</sequence>
<keyword evidence="1" id="KW-0472">Membrane</keyword>
<keyword evidence="1" id="KW-1133">Transmembrane helix</keyword>
<evidence type="ECO:0000256" key="1">
    <source>
        <dbReference type="SAM" id="Phobius"/>
    </source>
</evidence>
<name>A0A914VJJ1_9BILA</name>
<evidence type="ECO:0000313" key="3">
    <source>
        <dbReference type="WBParaSite" id="PSAMB.scaffold19861size778.g37968.t1"/>
    </source>
</evidence>
<accession>A0A914VJJ1</accession>
<reference evidence="3" key="1">
    <citation type="submission" date="2022-11" db="UniProtKB">
        <authorList>
            <consortium name="WormBaseParasite"/>
        </authorList>
    </citation>
    <scope>IDENTIFICATION</scope>
</reference>
<feature type="transmembrane region" description="Helical" evidence="1">
    <location>
        <begin position="58"/>
        <end position="77"/>
    </location>
</feature>
<feature type="transmembrane region" description="Helical" evidence="1">
    <location>
        <begin position="113"/>
        <end position="136"/>
    </location>
</feature>
<evidence type="ECO:0000313" key="2">
    <source>
        <dbReference type="Proteomes" id="UP000887566"/>
    </source>
</evidence>
<dbReference type="AlphaFoldDB" id="A0A914VJJ1"/>
<feature type="transmembrane region" description="Helical" evidence="1">
    <location>
        <begin position="28"/>
        <end position="52"/>
    </location>
</feature>
<dbReference type="WBParaSite" id="PSAMB.scaffold19861size778.g37968.t1">
    <property type="protein sequence ID" value="PSAMB.scaffold19861size778.g37968.t1"/>
    <property type="gene ID" value="PSAMB.scaffold19861size778.g37968"/>
</dbReference>
<keyword evidence="1" id="KW-0812">Transmembrane</keyword>
<feature type="transmembrane region" description="Helical" evidence="1">
    <location>
        <begin position="157"/>
        <end position="183"/>
    </location>
</feature>
<dbReference type="Proteomes" id="UP000887566">
    <property type="component" value="Unplaced"/>
</dbReference>
<keyword evidence="2" id="KW-1185">Reference proteome</keyword>
<proteinExistence type="predicted"/>
<protein>
    <submittedName>
        <fullName evidence="3">Uncharacterized protein</fullName>
    </submittedName>
</protein>
<feature type="transmembrane region" description="Helical" evidence="1">
    <location>
        <begin position="89"/>
        <end position="107"/>
    </location>
</feature>
<organism evidence="2 3">
    <name type="scientific">Plectus sambesii</name>
    <dbReference type="NCBI Taxonomy" id="2011161"/>
    <lineage>
        <taxon>Eukaryota</taxon>
        <taxon>Metazoa</taxon>
        <taxon>Ecdysozoa</taxon>
        <taxon>Nematoda</taxon>
        <taxon>Chromadorea</taxon>
        <taxon>Plectida</taxon>
        <taxon>Plectina</taxon>
        <taxon>Plectoidea</taxon>
        <taxon>Plectidae</taxon>
        <taxon>Plectus</taxon>
    </lineage>
</organism>